<feature type="compositionally biased region" description="Polar residues" evidence="1">
    <location>
        <begin position="194"/>
        <end position="214"/>
    </location>
</feature>
<dbReference type="Pfam" id="PF14392">
    <property type="entry name" value="zf-CCHC_4"/>
    <property type="match status" value="1"/>
</dbReference>
<evidence type="ECO:0000313" key="5">
    <source>
        <dbReference type="Proteomes" id="UP001161247"/>
    </source>
</evidence>
<dbReference type="InterPro" id="IPR040256">
    <property type="entry name" value="At4g02000-like"/>
</dbReference>
<sequence length="419" mass="47666">MNENFAKFAGDLIGQFQEVFTDVDRNCTGRFLRIKVNIDLRKPFMRVLNFDHEGKEVTIPLRYERLAEWCYYCGIIRHVENSCPTRHPNAGSSPPEYGSWLKAKGYWNPFVSRRPANEPDPFHIPVESDEEVAPVTLPYSRNPRNSNPSHTSPVPSSSFHIDPSSHPLNHPEVNPSPSAPIISSPTSDHHHDQFNQPSEPHVSPSTNTSFANTPSPIPITNFPMSLDTPARKATRRLNLARNRIIQNAPMNESVTIPGKRKYDIDVLDCYDLQMLDVEVIGKKHKIVSPVTNVLSLESSSTMDGGGLAMLWQKDVVVSLRSYSERFIDVDVDLNGTRIRATGIYGQPDVSLRRDAWSQYDSLYDSIKQPWIFFGDFNEFLTQDEFQGSRCRANWQMALLRSTLDKIQLFDMGFEGYKFT</sequence>
<proteinExistence type="predicted"/>
<evidence type="ECO:0000259" key="3">
    <source>
        <dbReference type="Pfam" id="PF14392"/>
    </source>
</evidence>
<feature type="domain" description="Zinc knuckle CX2CX4HX4C" evidence="3">
    <location>
        <begin position="38"/>
        <end position="84"/>
    </location>
</feature>
<dbReference type="PANTHER" id="PTHR31286">
    <property type="entry name" value="GLYCINE-RICH CELL WALL STRUCTURAL PROTEIN 1.8-LIKE"/>
    <property type="match status" value="1"/>
</dbReference>
<evidence type="ECO:0000256" key="1">
    <source>
        <dbReference type="SAM" id="MobiDB-lite"/>
    </source>
</evidence>
<dbReference type="Gene3D" id="3.60.10.10">
    <property type="entry name" value="Endonuclease/exonuclease/phosphatase"/>
    <property type="match status" value="1"/>
</dbReference>
<gene>
    <name evidence="4" type="ORF">OLC1_LOCUS5465</name>
</gene>
<feature type="compositionally biased region" description="Polar residues" evidence="1">
    <location>
        <begin position="142"/>
        <end position="159"/>
    </location>
</feature>
<reference evidence="4" key="1">
    <citation type="submission" date="2023-03" db="EMBL/GenBank/DDBJ databases">
        <authorList>
            <person name="Julca I."/>
        </authorList>
    </citation>
    <scope>NUCLEOTIDE SEQUENCE</scope>
</reference>
<protein>
    <submittedName>
        <fullName evidence="4">OLC1v1029959C1</fullName>
    </submittedName>
</protein>
<dbReference type="AlphaFoldDB" id="A0AAV1CEW0"/>
<dbReference type="Pfam" id="PF03372">
    <property type="entry name" value="Exo_endo_phos"/>
    <property type="match status" value="1"/>
</dbReference>
<dbReference type="SUPFAM" id="SSF56219">
    <property type="entry name" value="DNase I-like"/>
    <property type="match status" value="1"/>
</dbReference>
<feature type="compositionally biased region" description="Low complexity" evidence="1">
    <location>
        <begin position="175"/>
        <end position="185"/>
    </location>
</feature>
<feature type="domain" description="Endonuclease/exonuclease/phosphatase" evidence="2">
    <location>
        <begin position="298"/>
        <end position="395"/>
    </location>
</feature>
<accession>A0AAV1CEW0</accession>
<dbReference type="EMBL" id="OX459119">
    <property type="protein sequence ID" value="CAI9094256.1"/>
    <property type="molecule type" value="Genomic_DNA"/>
</dbReference>
<keyword evidence="5" id="KW-1185">Reference proteome</keyword>
<dbReference type="Proteomes" id="UP001161247">
    <property type="component" value="Chromosome 2"/>
</dbReference>
<dbReference type="InterPro" id="IPR025836">
    <property type="entry name" value="Zn_knuckle_CX2CX4HX4C"/>
</dbReference>
<organism evidence="4 5">
    <name type="scientific">Oldenlandia corymbosa var. corymbosa</name>
    <dbReference type="NCBI Taxonomy" id="529605"/>
    <lineage>
        <taxon>Eukaryota</taxon>
        <taxon>Viridiplantae</taxon>
        <taxon>Streptophyta</taxon>
        <taxon>Embryophyta</taxon>
        <taxon>Tracheophyta</taxon>
        <taxon>Spermatophyta</taxon>
        <taxon>Magnoliopsida</taxon>
        <taxon>eudicotyledons</taxon>
        <taxon>Gunneridae</taxon>
        <taxon>Pentapetalae</taxon>
        <taxon>asterids</taxon>
        <taxon>lamiids</taxon>
        <taxon>Gentianales</taxon>
        <taxon>Rubiaceae</taxon>
        <taxon>Rubioideae</taxon>
        <taxon>Spermacoceae</taxon>
        <taxon>Hedyotis-Oldenlandia complex</taxon>
        <taxon>Oldenlandia</taxon>
    </lineage>
</organism>
<name>A0AAV1CEW0_OLDCO</name>
<dbReference type="GO" id="GO:0003824">
    <property type="term" value="F:catalytic activity"/>
    <property type="evidence" value="ECO:0007669"/>
    <property type="project" value="InterPro"/>
</dbReference>
<dbReference type="InterPro" id="IPR005135">
    <property type="entry name" value="Endo/exonuclease/phosphatase"/>
</dbReference>
<evidence type="ECO:0000259" key="2">
    <source>
        <dbReference type="Pfam" id="PF03372"/>
    </source>
</evidence>
<feature type="region of interest" description="Disordered" evidence="1">
    <location>
        <begin position="137"/>
        <end position="226"/>
    </location>
</feature>
<dbReference type="InterPro" id="IPR036691">
    <property type="entry name" value="Endo/exonu/phosph_ase_sf"/>
</dbReference>
<evidence type="ECO:0000313" key="4">
    <source>
        <dbReference type="EMBL" id="CAI9094256.1"/>
    </source>
</evidence>
<dbReference type="PANTHER" id="PTHR31286:SF180">
    <property type="entry name" value="OS10G0362600 PROTEIN"/>
    <property type="match status" value="1"/>
</dbReference>